<proteinExistence type="predicted"/>
<gene>
    <name evidence="1" type="ORF">ACFQL7_19305</name>
</gene>
<dbReference type="RefSeq" id="WP_248903488.1">
    <property type="nucleotide sequence ID" value="NZ_CP109979.1"/>
</dbReference>
<dbReference type="EMBL" id="JBHTAX010000001">
    <property type="protein sequence ID" value="MFC7191721.1"/>
    <property type="molecule type" value="Genomic_DNA"/>
</dbReference>
<dbReference type="InterPro" id="IPR043830">
    <property type="entry name" value="DUF5807"/>
</dbReference>
<dbReference type="GeneID" id="76201493"/>
<reference evidence="1 2" key="1">
    <citation type="journal article" date="2019" name="Int. J. Syst. Evol. Microbiol.">
        <title>The Global Catalogue of Microorganisms (GCM) 10K type strain sequencing project: providing services to taxonomists for standard genome sequencing and annotation.</title>
        <authorList>
            <consortium name="The Broad Institute Genomics Platform"/>
            <consortium name="The Broad Institute Genome Sequencing Center for Infectious Disease"/>
            <person name="Wu L."/>
            <person name="Ma J."/>
        </authorList>
    </citation>
    <scope>NUCLEOTIDE SEQUENCE [LARGE SCALE GENOMIC DNA]</scope>
    <source>
        <strain evidence="1 2">RDMS1</strain>
    </source>
</reference>
<dbReference type="Proteomes" id="UP001596417">
    <property type="component" value="Unassembled WGS sequence"/>
</dbReference>
<accession>A0ABD5YR01</accession>
<dbReference type="Pfam" id="PF19123">
    <property type="entry name" value="DUF5807"/>
    <property type="match status" value="1"/>
</dbReference>
<keyword evidence="2" id="KW-1185">Reference proteome</keyword>
<evidence type="ECO:0000313" key="1">
    <source>
        <dbReference type="EMBL" id="MFC7191721.1"/>
    </source>
</evidence>
<organism evidence="1 2">
    <name type="scientific">Halocatena marina</name>
    <dbReference type="NCBI Taxonomy" id="2934937"/>
    <lineage>
        <taxon>Archaea</taxon>
        <taxon>Methanobacteriati</taxon>
        <taxon>Methanobacteriota</taxon>
        <taxon>Stenosarchaea group</taxon>
        <taxon>Halobacteria</taxon>
        <taxon>Halobacteriales</taxon>
        <taxon>Natronomonadaceae</taxon>
        <taxon>Halocatena</taxon>
    </lineage>
</organism>
<name>A0ABD5YR01_9EURY</name>
<sequence length="145" mass="15767">MDSQRREFLSCERPEDVLIYLSESSVSNLDSLADHGEPVSDGLVLVLAGDRGRSVFERAVGVQPMTFAGAAMDTEGTISTDCTSGDCPSKHPDEPDSEHQVRFLLAFAEEQNDEVGGIYGDGDVIHAYAACTCNTTYSDRWVLDE</sequence>
<dbReference type="AlphaFoldDB" id="A0ABD5YR01"/>
<evidence type="ECO:0000313" key="2">
    <source>
        <dbReference type="Proteomes" id="UP001596417"/>
    </source>
</evidence>
<protein>
    <submittedName>
        <fullName evidence="1">DUF5807 family protein</fullName>
    </submittedName>
</protein>
<comment type="caution">
    <text evidence="1">The sequence shown here is derived from an EMBL/GenBank/DDBJ whole genome shotgun (WGS) entry which is preliminary data.</text>
</comment>